<dbReference type="GO" id="GO:0001006">
    <property type="term" value="F:RNA polymerase III type 3 promoter sequence-specific DNA binding"/>
    <property type="evidence" value="ECO:0007669"/>
    <property type="project" value="TreeGrafter"/>
</dbReference>
<dbReference type="GO" id="GO:0017025">
    <property type="term" value="F:TBP-class protein binding"/>
    <property type="evidence" value="ECO:0007669"/>
    <property type="project" value="InterPro"/>
</dbReference>
<dbReference type="CDD" id="cd20554">
    <property type="entry name" value="CYCLIN_TFIIIB90_rpt2"/>
    <property type="match status" value="1"/>
</dbReference>
<dbReference type="GO" id="GO:0000995">
    <property type="term" value="F:RNA polymerase III general transcription initiation factor activity"/>
    <property type="evidence" value="ECO:0007669"/>
    <property type="project" value="TreeGrafter"/>
</dbReference>
<feature type="domain" description="Transcription factor TFIIB cyclin-like" evidence="1">
    <location>
        <begin position="104"/>
        <end position="132"/>
    </location>
</feature>
<dbReference type="PANTHER" id="PTHR11618">
    <property type="entry name" value="TRANSCRIPTION INITIATION FACTOR IIB-RELATED"/>
    <property type="match status" value="1"/>
</dbReference>
<accession>N1QZG5</accession>
<name>N1QZG5_AEGTA</name>
<evidence type="ECO:0000259" key="1">
    <source>
        <dbReference type="Pfam" id="PF00382"/>
    </source>
</evidence>
<dbReference type="GO" id="GO:0000126">
    <property type="term" value="C:transcription factor TFIIIB complex"/>
    <property type="evidence" value="ECO:0007669"/>
    <property type="project" value="TreeGrafter"/>
</dbReference>
<dbReference type="AlphaFoldDB" id="N1QZG5"/>
<feature type="domain" description="Transcription factor TFIIB cyclin-like" evidence="1">
    <location>
        <begin position="158"/>
        <end position="257"/>
    </location>
</feature>
<organism evidence="2">
    <name type="scientific">Aegilops tauschii</name>
    <name type="common">Tausch's goatgrass</name>
    <name type="synonym">Aegilops squarrosa</name>
    <dbReference type="NCBI Taxonomy" id="37682"/>
    <lineage>
        <taxon>Eukaryota</taxon>
        <taxon>Viridiplantae</taxon>
        <taxon>Streptophyta</taxon>
        <taxon>Embryophyta</taxon>
        <taxon>Tracheophyta</taxon>
        <taxon>Spermatophyta</taxon>
        <taxon>Magnoliopsida</taxon>
        <taxon>Liliopsida</taxon>
        <taxon>Poales</taxon>
        <taxon>Poaceae</taxon>
        <taxon>BOP clade</taxon>
        <taxon>Pooideae</taxon>
        <taxon>Triticodae</taxon>
        <taxon>Triticeae</taxon>
        <taxon>Triticinae</taxon>
        <taxon>Aegilops</taxon>
    </lineage>
</organism>
<dbReference type="FunFam" id="1.10.472.10:FF:000066">
    <property type="entry name" value="Transcription factor IIIB subunit"/>
    <property type="match status" value="1"/>
</dbReference>
<dbReference type="InterPro" id="IPR013150">
    <property type="entry name" value="TFIIB_cyclin"/>
</dbReference>
<dbReference type="Pfam" id="PF00382">
    <property type="entry name" value="TFIIB"/>
    <property type="match status" value="2"/>
</dbReference>
<protein>
    <submittedName>
        <fullName evidence="2">Transcription factor IIIB 90 kDa subunit</fullName>
    </submittedName>
</protein>
<dbReference type="PANTHER" id="PTHR11618:SF52">
    <property type="entry name" value="CYCLIN-LIKE DOMAIN-CONTAINING PROTEIN"/>
    <property type="match status" value="1"/>
</dbReference>
<dbReference type="InterPro" id="IPR000812">
    <property type="entry name" value="TFIIB"/>
</dbReference>
<reference evidence="2" key="1">
    <citation type="submission" date="2015-06" db="UniProtKB">
        <authorList>
            <consortium name="EnsemblPlants"/>
        </authorList>
    </citation>
    <scope>IDENTIFICATION</scope>
</reference>
<dbReference type="SUPFAM" id="SSF47954">
    <property type="entry name" value="Cyclin-like"/>
    <property type="match status" value="2"/>
</dbReference>
<dbReference type="Gene3D" id="1.10.472.10">
    <property type="entry name" value="Cyclin-like"/>
    <property type="match status" value="2"/>
</dbReference>
<dbReference type="ExpressionAtlas" id="N1QZG5">
    <property type="expression patterns" value="baseline"/>
</dbReference>
<dbReference type="EnsemblPlants" id="EMT14706">
    <property type="protein sequence ID" value="EMT14706"/>
    <property type="gene ID" value="F775_22631"/>
</dbReference>
<sequence length="357" mass="39352">MVFCGHCQDDCPYVKDPDNGIIGYRYYNVDVFIYALRSKICCGICGKVLDPNIYDDGPSFVKDSSGQSRLRGSIIKAIEDGCSISRERTEAKGRDEIWQIVHGLHLALDNSFTKGRQTSHVAAACLYIACRDYCFGIDVSLSYMLCQVLLLGEHPIVQKLVDPSLFIHRFTERLLGKRNNAVSDTALCIVASMKRDWMQASCNSCSVLQTGRKPSGLCGAALYIAALSHGYDYTKADIAAVVHVCEATLFKRLIEFESTDSGSLTVSGPFVIAPTTRACALGDQQLNMELQRKAMSKLVGIKFTFRYKRGTENGVADALSRVGHLLAHDTLSLCHPHCLQEVAKSYDTHTDGQELLT</sequence>
<dbReference type="GO" id="GO:0097550">
    <property type="term" value="C:transcription preinitiation complex"/>
    <property type="evidence" value="ECO:0007669"/>
    <property type="project" value="TreeGrafter"/>
</dbReference>
<proteinExistence type="predicted"/>
<dbReference type="GO" id="GO:0005634">
    <property type="term" value="C:nucleus"/>
    <property type="evidence" value="ECO:0007669"/>
    <property type="project" value="TreeGrafter"/>
</dbReference>
<evidence type="ECO:0000313" key="2">
    <source>
        <dbReference type="EnsemblPlants" id="EMT14706"/>
    </source>
</evidence>
<dbReference type="GO" id="GO:0070897">
    <property type="term" value="P:transcription preinitiation complex assembly"/>
    <property type="evidence" value="ECO:0007669"/>
    <property type="project" value="InterPro"/>
</dbReference>
<dbReference type="InterPro" id="IPR036915">
    <property type="entry name" value="Cyclin-like_sf"/>
</dbReference>